<feature type="transmembrane region" description="Helical" evidence="8">
    <location>
        <begin position="151"/>
        <end position="169"/>
    </location>
</feature>
<evidence type="ECO:0000256" key="6">
    <source>
        <dbReference type="ARBA" id="ARBA00022989"/>
    </source>
</evidence>
<dbReference type="GO" id="GO:0015295">
    <property type="term" value="F:solute:proton symporter activity"/>
    <property type="evidence" value="ECO:0007669"/>
    <property type="project" value="TreeGrafter"/>
</dbReference>
<evidence type="ECO:0000256" key="8">
    <source>
        <dbReference type="RuleBase" id="RU365092"/>
    </source>
</evidence>
<keyword evidence="7 8" id="KW-0472">Membrane</keyword>
<dbReference type="InterPro" id="IPR003804">
    <property type="entry name" value="Lactate_perm"/>
</dbReference>
<comment type="similarity">
    <text evidence="2 8">Belongs to the lactate permease family.</text>
</comment>
<feature type="transmembrane region" description="Helical" evidence="8">
    <location>
        <begin position="392"/>
        <end position="412"/>
    </location>
</feature>
<dbReference type="AlphaFoldDB" id="A0A3A1YA92"/>
<evidence type="ECO:0000313" key="10">
    <source>
        <dbReference type="Proteomes" id="UP000265964"/>
    </source>
</evidence>
<protein>
    <recommendedName>
        <fullName evidence="8">L-lactate permease</fullName>
    </recommendedName>
</protein>
<evidence type="ECO:0000256" key="2">
    <source>
        <dbReference type="ARBA" id="ARBA00010100"/>
    </source>
</evidence>
<dbReference type="GO" id="GO:0005886">
    <property type="term" value="C:plasma membrane"/>
    <property type="evidence" value="ECO:0007669"/>
    <property type="project" value="UniProtKB-SubCell"/>
</dbReference>
<name>A0A3A1YA92_9GAMM</name>
<sequence length="546" mass="58273">MSGTVLQFILSVFPILLLIFLMAKRNGLPSYIALPITGALILVIQLVYWGNSGDRISASVVASFVATLVPVTIIFAAILFNRFMEISGSIKVIKSWLASVSPNPVAQLMIIGWAFAFMIEGASGFGTPAAIAAPLLVSLGFPAIQVCILTLIMNSVPVSFGAVGTPTWYGFSQLADFTSFTELGSKTAIIHAFASLVIPVVALLFVVKWSEVKRNLGFVYLSVIFCVVPYLLIAQVNDEFPSLVGGAIGMLLSVWAAKKGLGLSKSANETDKLEQFEPVTGKQVAKALMPFAILIGLLIVTRVQQLPFKAAMNSTAELFTLGLGFADLTVTKSLTFGLNNIFGTGIGDSYKLLYVPCLIPFVVTVLFCQFFYNESKGQVVGIFKESVSSVKLTYVALFGAFVMVKLMMLTPAPDNNIKLSMVSVIGHVFSDSMGGAWLYVASYLGAVGAFFSGSNTVSNLTFGSIQQSIAQQIGASQTTVLALQSVGGAMGNMVCLNNIIAVASVTNCLSHEGYILKRTFIPMVIYGIIAAVVYQVAAILFPGFWL</sequence>
<feature type="transmembrane region" description="Helical" evidence="8">
    <location>
        <begin position="6"/>
        <end position="23"/>
    </location>
</feature>
<dbReference type="EMBL" id="NRJF01000150">
    <property type="protein sequence ID" value="RIY34595.1"/>
    <property type="molecule type" value="Genomic_DNA"/>
</dbReference>
<gene>
    <name evidence="9" type="ORF">CKF59_05290</name>
</gene>
<dbReference type="OrthoDB" id="9761056at2"/>
<feature type="transmembrane region" description="Helical" evidence="8">
    <location>
        <begin position="432"/>
        <end position="451"/>
    </location>
</feature>
<keyword evidence="10" id="KW-1185">Reference proteome</keyword>
<accession>A0A3A1YA92</accession>
<feature type="transmembrane region" description="Helical" evidence="8">
    <location>
        <begin position="240"/>
        <end position="257"/>
    </location>
</feature>
<evidence type="ECO:0000256" key="7">
    <source>
        <dbReference type="ARBA" id="ARBA00023136"/>
    </source>
</evidence>
<keyword evidence="4" id="KW-1003">Cell membrane</keyword>
<dbReference type="Pfam" id="PF02652">
    <property type="entry name" value="Lactate_perm"/>
    <property type="match status" value="1"/>
</dbReference>
<feature type="transmembrane region" description="Helical" evidence="8">
    <location>
        <begin position="56"/>
        <end position="80"/>
    </location>
</feature>
<feature type="transmembrane region" description="Helical" evidence="8">
    <location>
        <begin position="352"/>
        <end position="372"/>
    </location>
</feature>
<feature type="transmembrane region" description="Helical" evidence="8">
    <location>
        <begin position="125"/>
        <end position="144"/>
    </location>
</feature>
<dbReference type="Proteomes" id="UP000265964">
    <property type="component" value="Unassembled WGS sequence"/>
</dbReference>
<comment type="caution">
    <text evidence="9">The sequence shown here is derived from an EMBL/GenBank/DDBJ whole genome shotgun (WGS) entry which is preliminary data.</text>
</comment>
<feature type="transmembrane region" description="Helical" evidence="8">
    <location>
        <begin position="100"/>
        <end position="119"/>
    </location>
</feature>
<reference evidence="9 10" key="1">
    <citation type="submission" date="2017-08" db="EMBL/GenBank/DDBJ databases">
        <title>Reclassification of Bisgaard taxon 37 and 44.</title>
        <authorList>
            <person name="Christensen H."/>
        </authorList>
    </citation>
    <scope>NUCLEOTIDE SEQUENCE [LARGE SCALE GENOMIC DNA]</scope>
    <source>
        <strain evidence="9 10">EEAB3T1</strain>
    </source>
</reference>
<evidence type="ECO:0000313" key="9">
    <source>
        <dbReference type="EMBL" id="RIY34595.1"/>
    </source>
</evidence>
<keyword evidence="8" id="KW-0997">Cell inner membrane</keyword>
<feature type="transmembrane region" description="Helical" evidence="8">
    <location>
        <begin position="30"/>
        <end position="50"/>
    </location>
</feature>
<keyword evidence="3 8" id="KW-0813">Transport</keyword>
<dbReference type="PANTHER" id="PTHR30003:SF0">
    <property type="entry name" value="GLYCOLATE PERMEASE GLCA-RELATED"/>
    <property type="match status" value="1"/>
</dbReference>
<keyword evidence="6 8" id="KW-1133">Transmembrane helix</keyword>
<dbReference type="RefSeq" id="WP_119534924.1">
    <property type="nucleotide sequence ID" value="NZ_NRJF01000150.1"/>
</dbReference>
<organism evidence="9 10">
    <name type="scientific">Psittacicella gerlachiana</name>
    <dbReference type="NCBI Taxonomy" id="2028574"/>
    <lineage>
        <taxon>Bacteria</taxon>
        <taxon>Pseudomonadati</taxon>
        <taxon>Pseudomonadota</taxon>
        <taxon>Gammaproteobacteria</taxon>
        <taxon>Pasteurellales</taxon>
        <taxon>Psittacicellaceae</taxon>
        <taxon>Psittacicella</taxon>
    </lineage>
</organism>
<evidence type="ECO:0000256" key="3">
    <source>
        <dbReference type="ARBA" id="ARBA00022448"/>
    </source>
</evidence>
<evidence type="ECO:0000256" key="5">
    <source>
        <dbReference type="ARBA" id="ARBA00022692"/>
    </source>
</evidence>
<feature type="transmembrane region" description="Helical" evidence="8">
    <location>
        <begin position="524"/>
        <end position="545"/>
    </location>
</feature>
<evidence type="ECO:0000256" key="1">
    <source>
        <dbReference type="ARBA" id="ARBA00004651"/>
    </source>
</evidence>
<dbReference type="NCBIfam" id="TIGR00795">
    <property type="entry name" value="lctP"/>
    <property type="match status" value="1"/>
</dbReference>
<evidence type="ECO:0000256" key="4">
    <source>
        <dbReference type="ARBA" id="ARBA00022475"/>
    </source>
</evidence>
<dbReference type="PANTHER" id="PTHR30003">
    <property type="entry name" value="L-LACTATE PERMEASE"/>
    <property type="match status" value="1"/>
</dbReference>
<comment type="function">
    <text evidence="8">Uptake of L-lactate across the membrane. Can also transport D-lactate and glycolate.</text>
</comment>
<dbReference type="GO" id="GO:0015129">
    <property type="term" value="F:lactate transmembrane transporter activity"/>
    <property type="evidence" value="ECO:0007669"/>
    <property type="project" value="UniProtKB-UniRule"/>
</dbReference>
<comment type="subcellular location">
    <subcellularLocation>
        <location evidence="8">Cell inner membrane</location>
        <topology evidence="8">Multi-pass membrane protein</topology>
    </subcellularLocation>
    <subcellularLocation>
        <location evidence="1">Cell membrane</location>
        <topology evidence="1">Multi-pass membrane protein</topology>
    </subcellularLocation>
</comment>
<feature type="transmembrane region" description="Helical" evidence="8">
    <location>
        <begin position="216"/>
        <end position="234"/>
    </location>
</feature>
<feature type="transmembrane region" description="Helical" evidence="8">
    <location>
        <begin position="189"/>
        <end position="209"/>
    </location>
</feature>
<feature type="transmembrane region" description="Helical" evidence="8">
    <location>
        <begin position="284"/>
        <end position="303"/>
    </location>
</feature>
<proteinExistence type="inferred from homology"/>
<keyword evidence="5 8" id="KW-0812">Transmembrane</keyword>